<dbReference type="EMBL" id="JACU01000004">
    <property type="protein sequence ID" value="KMS56237.1"/>
    <property type="molecule type" value="Genomic_DNA"/>
</dbReference>
<dbReference type="RefSeq" id="WP_059151102.1">
    <property type="nucleotide sequence ID" value="NZ_KQ130453.1"/>
</dbReference>
<dbReference type="PATRIC" id="fig|1114963.3.peg.1801"/>
<feature type="domain" description="Dienelactone hydrolase" evidence="1">
    <location>
        <begin position="22"/>
        <end position="234"/>
    </location>
</feature>
<reference evidence="2 3" key="1">
    <citation type="journal article" date="2015" name="G3 (Bethesda)">
        <title>Insights into Ongoing Evolution of the Hexachlorocyclohexane Catabolic Pathway from Comparative Genomics of Ten Sphingomonadaceae Strains.</title>
        <authorList>
            <person name="Pearce S.L."/>
            <person name="Oakeshott J.G."/>
            <person name="Pandey G."/>
        </authorList>
    </citation>
    <scope>NUCLEOTIDE SEQUENCE [LARGE SCALE GENOMIC DNA]</scope>
    <source>
        <strain evidence="2 3">LL02</strain>
    </source>
</reference>
<dbReference type="AlphaFoldDB" id="A0A0J7XXH7"/>
<dbReference type="InterPro" id="IPR050261">
    <property type="entry name" value="FrsA_esterase"/>
</dbReference>
<dbReference type="PANTHER" id="PTHR22946:SF0">
    <property type="entry name" value="DIENELACTONE HYDROLASE DOMAIN-CONTAINING PROTEIN"/>
    <property type="match status" value="1"/>
</dbReference>
<organism evidence="2 3">
    <name type="scientific">Novosphingobium barchaimii LL02</name>
    <dbReference type="NCBI Taxonomy" id="1114963"/>
    <lineage>
        <taxon>Bacteria</taxon>
        <taxon>Pseudomonadati</taxon>
        <taxon>Pseudomonadota</taxon>
        <taxon>Alphaproteobacteria</taxon>
        <taxon>Sphingomonadales</taxon>
        <taxon>Sphingomonadaceae</taxon>
        <taxon>Novosphingobium</taxon>
    </lineage>
</organism>
<dbReference type="OrthoDB" id="9787933at2"/>
<dbReference type="GO" id="GO:0016787">
    <property type="term" value="F:hydrolase activity"/>
    <property type="evidence" value="ECO:0007669"/>
    <property type="project" value="InterPro"/>
</dbReference>
<proteinExistence type="predicted"/>
<evidence type="ECO:0000313" key="3">
    <source>
        <dbReference type="Proteomes" id="UP000052268"/>
    </source>
</evidence>
<dbReference type="Proteomes" id="UP000052268">
    <property type="component" value="Unassembled WGS sequence"/>
</dbReference>
<dbReference type="InterPro" id="IPR002925">
    <property type="entry name" value="Dienelactn_hydro"/>
</dbReference>
<comment type="caution">
    <text evidence="2">The sequence shown here is derived from an EMBL/GenBank/DDBJ whole genome shotgun (WGS) entry which is preliminary data.</text>
</comment>
<name>A0A0J7XXH7_9SPHN</name>
<protein>
    <submittedName>
        <fullName evidence="2">Carboxymethylenebutenolidase</fullName>
    </submittedName>
</protein>
<dbReference type="Gene3D" id="3.40.50.1820">
    <property type="entry name" value="alpha/beta hydrolase"/>
    <property type="match status" value="1"/>
</dbReference>
<dbReference type="Pfam" id="PF01738">
    <property type="entry name" value="DLH"/>
    <property type="match status" value="1"/>
</dbReference>
<keyword evidence="3" id="KW-1185">Reference proteome</keyword>
<evidence type="ECO:0000313" key="2">
    <source>
        <dbReference type="EMBL" id="KMS56237.1"/>
    </source>
</evidence>
<evidence type="ECO:0000259" key="1">
    <source>
        <dbReference type="Pfam" id="PF01738"/>
    </source>
</evidence>
<dbReference type="SUPFAM" id="SSF53474">
    <property type="entry name" value="alpha/beta-Hydrolases"/>
    <property type="match status" value="1"/>
</dbReference>
<dbReference type="InterPro" id="IPR029058">
    <property type="entry name" value="AB_hydrolase_fold"/>
</dbReference>
<gene>
    <name evidence="2" type="ORF">V474_14880</name>
</gene>
<accession>A0A0J7XXH7</accession>
<dbReference type="PANTHER" id="PTHR22946">
    <property type="entry name" value="DIENELACTONE HYDROLASE DOMAIN-CONTAINING PROTEIN-RELATED"/>
    <property type="match status" value="1"/>
</dbReference>
<sequence length="236" mass="25487">MTVERHVRVYQAPGGTYEAMAVYDPAAGEQPGLLFFPNFMGTKEWDFAKAELVAALGFKVLVVDFYGQGKRGTDMESASKLLQELTADRSLMRDQLLAHHAELFKLPGAKPGRVAAVGFCAGGKCVLDLARAGADVAGVVNHGVYDAPEFANAPMNAKLLVCHGWNDPLCPPDATVALATELTEAGADWQLIAYGDTGHGFTAESNPLNPEKTFGFQPATNRRSWQAMVNFFEESF</sequence>